<dbReference type="Gene3D" id="1.10.510.10">
    <property type="entry name" value="Transferase(Phosphotransferase) domain 1"/>
    <property type="match status" value="1"/>
</dbReference>
<dbReference type="GO" id="GO:0043235">
    <property type="term" value="C:receptor complex"/>
    <property type="evidence" value="ECO:0007669"/>
    <property type="project" value="TreeGrafter"/>
</dbReference>
<evidence type="ECO:0000313" key="5">
    <source>
        <dbReference type="EnsemblMetazoa" id="Aqu2.1.43769_001"/>
    </source>
</evidence>
<evidence type="ECO:0000259" key="4">
    <source>
        <dbReference type="PROSITE" id="PS50011"/>
    </source>
</evidence>
<dbReference type="InterPro" id="IPR001245">
    <property type="entry name" value="Ser-Thr/Tyr_kinase_cat_dom"/>
</dbReference>
<organism evidence="5">
    <name type="scientific">Amphimedon queenslandica</name>
    <name type="common">Sponge</name>
    <dbReference type="NCBI Taxonomy" id="400682"/>
    <lineage>
        <taxon>Eukaryota</taxon>
        <taxon>Metazoa</taxon>
        <taxon>Porifera</taxon>
        <taxon>Demospongiae</taxon>
        <taxon>Heteroscleromorpha</taxon>
        <taxon>Haplosclerida</taxon>
        <taxon>Niphatidae</taxon>
        <taxon>Amphimedon</taxon>
    </lineage>
</organism>
<dbReference type="InterPro" id="IPR000719">
    <property type="entry name" value="Prot_kinase_dom"/>
</dbReference>
<evidence type="ECO:0000313" key="6">
    <source>
        <dbReference type="Proteomes" id="UP000007879"/>
    </source>
</evidence>
<dbReference type="OrthoDB" id="1668230at2759"/>
<feature type="compositionally biased region" description="Low complexity" evidence="1">
    <location>
        <begin position="1166"/>
        <end position="1180"/>
    </location>
</feature>
<feature type="compositionally biased region" description="Gly residues" evidence="1">
    <location>
        <begin position="1270"/>
        <end position="1283"/>
    </location>
</feature>
<dbReference type="GO" id="GO:0007169">
    <property type="term" value="P:cell surface receptor protein tyrosine kinase signaling pathway"/>
    <property type="evidence" value="ECO:0007669"/>
    <property type="project" value="TreeGrafter"/>
</dbReference>
<evidence type="ECO:0000256" key="1">
    <source>
        <dbReference type="SAM" id="MobiDB-lite"/>
    </source>
</evidence>
<dbReference type="SUPFAM" id="SSF56112">
    <property type="entry name" value="Protein kinase-like (PK-like)"/>
    <property type="match status" value="1"/>
</dbReference>
<reference evidence="6" key="1">
    <citation type="journal article" date="2010" name="Nature">
        <title>The Amphimedon queenslandica genome and the evolution of animal complexity.</title>
        <authorList>
            <person name="Srivastava M."/>
            <person name="Simakov O."/>
            <person name="Chapman J."/>
            <person name="Fahey B."/>
            <person name="Gauthier M.E."/>
            <person name="Mitros T."/>
            <person name="Richards G.S."/>
            <person name="Conaco C."/>
            <person name="Dacre M."/>
            <person name="Hellsten U."/>
            <person name="Larroux C."/>
            <person name="Putnam N.H."/>
            <person name="Stanke M."/>
            <person name="Adamska M."/>
            <person name="Darling A."/>
            <person name="Degnan S.M."/>
            <person name="Oakley T.H."/>
            <person name="Plachetzki D.C."/>
            <person name="Zhai Y."/>
            <person name="Adamski M."/>
            <person name="Calcino A."/>
            <person name="Cummins S.F."/>
            <person name="Goodstein D.M."/>
            <person name="Harris C."/>
            <person name="Jackson D.J."/>
            <person name="Leys S.P."/>
            <person name="Shu S."/>
            <person name="Woodcroft B.J."/>
            <person name="Vervoort M."/>
            <person name="Kosik K.S."/>
            <person name="Manning G."/>
            <person name="Degnan B.M."/>
            <person name="Rokhsar D.S."/>
        </authorList>
    </citation>
    <scope>NUCLEOTIDE SEQUENCE [LARGE SCALE GENOMIC DNA]</scope>
</reference>
<gene>
    <name evidence="5" type="primary">100639009</name>
</gene>
<dbReference type="InterPro" id="IPR008266">
    <property type="entry name" value="Tyr_kinase_AS"/>
</dbReference>
<dbReference type="EnsemblMetazoa" id="XM_019995750.1">
    <property type="protein sequence ID" value="XP_019851309.1"/>
    <property type="gene ID" value="LOC100639009"/>
</dbReference>
<dbReference type="CDD" id="cd00192">
    <property type="entry name" value="PTKc"/>
    <property type="match status" value="1"/>
</dbReference>
<feature type="chain" id="PRO_5013253949" description="Protein kinase domain-containing protein" evidence="3">
    <location>
        <begin position="23"/>
        <end position="1311"/>
    </location>
</feature>
<feature type="region of interest" description="Disordered" evidence="1">
    <location>
        <begin position="1138"/>
        <end position="1184"/>
    </location>
</feature>
<dbReference type="FunFam" id="1.10.510.10:FF:000462">
    <property type="entry name" value="Receptor tyrosine kinase"/>
    <property type="match status" value="1"/>
</dbReference>
<keyword evidence="2" id="KW-0812">Transmembrane</keyword>
<dbReference type="eggNOG" id="KOG0200">
    <property type="taxonomic scope" value="Eukaryota"/>
</dbReference>
<dbReference type="InterPro" id="IPR050122">
    <property type="entry name" value="RTK"/>
</dbReference>
<dbReference type="Proteomes" id="UP000007879">
    <property type="component" value="Unassembled WGS sequence"/>
</dbReference>
<dbReference type="STRING" id="400682.A0A1X7VV74"/>
<sequence length="1311" mass="144514">MEILSPLSFIVLLFLLLSFSGATNDDLPGSGDGGDGGDNEDDDNNDIICINPLNLSSLHPSYFYEGSNFTLGLQHGSCISACLNQLILDNTLFQEFLTFDNGLFILSPLSPILQDNQSCHIWALLMQCSKGCYYSSTVKANTSLCDSLCYDSCSGNEVCSSDCDEDVCITGCSIPFSMTQELSSDTITLPTMEIKETSTLGVFKVNWTMNGVERLKEDQTKEWANTTWTLLLNITAVSYDGMNKTTIFKNIPALFTELDLREYICSKVHLSYSWVSPNGSYYNNGTVSILNVKGVNVTQPIAISAITISRYYSYDYRRGFFGHFVVNISWDNPPDMVSISHYKIVIDHAQHYNRCRNAIFDVMPDFNNMRTNYLIRAEDPDDPPFARCQYNLKIVSIPVHSSFNPASAVWYLSLPNYEPDDLIISCSHQLKPNGLSYVVHMSVQLTPYIANEEVIDKISVIPDLIEYGSSGNVIDQDAGALVDFNIDTNETDYHFVLNSGFYPQSTNNFKYELSVSIEWLNLIAFKPIIQNYKCSFNPLSPLPGPITDVRLLAPVSKPNSYSVHLSLSWSPPTSFNGVFKLYELVLVTDPKNGSEEISQSSQTPRKTIEQVDLTTDVWVPQFIPRDDVHCMYIQIRAHNGFRGGNWSVPLLIPLDEECLPSTIETMLPSITAAITSATTPGNTASNTAATTAGTNTAENTASNTAGTNTAENTAGNIPASTAWNTAVSTAASTVASTTSSAITVTKPTSTSSSTGRLSPAATTGLGFGIVLILLLICSLFVLCLFWQMRRRKRRLEFIQEDIFSDPIFHQMGPRTTVNFISLTENAVLHDDWEIPAAMVILECEIGQGEFGEVYRGMLTDPTVTPHTRKILKETYSSSVAVKLLKPSATGSEKKDFLNEIELMKQISQGHNSHVVNMVGCVTAQEPLCLITEFVKHGDLLSYLRATRKRIPEDKVNPYPDLGELQSSDLLSFAYQIATGMEFLSSLDIVHRDLACRNVLIGDSKNLKISDYGMSRMVQAGDTYVKSTKGKLPLKWMAIESITDREFTSASDVWAYGVTLWEIGTLGGFPYPTVGNDELLIRLKQGYRMECPDNCSKEIYDIMLECWNESPLKRPTFSVLRQKVDKLLSAQQSNAYIDLRTDEGNDIYTAPPEEEEEEQMNKMKRGSSNSNTSLSSSANENDPLRASNPLFLEIETTSGRSSLSPPPSSSPLHVFPNGSAKPHETSSLYLSPRATPKPSPIRLIPSPRRPISLALWDGAKENPYVDEPAGKTGGVGRVGGGGKSGSSVVPVIRVSASTPSSPTHSKQDAHKE</sequence>
<dbReference type="Gene3D" id="3.30.200.20">
    <property type="entry name" value="Phosphorylase Kinase, domain 1"/>
    <property type="match status" value="1"/>
</dbReference>
<protein>
    <recommendedName>
        <fullName evidence="4">Protein kinase domain-containing protein</fullName>
    </recommendedName>
</protein>
<accession>A0A1X7VV74</accession>
<keyword evidence="2" id="KW-0472">Membrane</keyword>
<dbReference type="PRINTS" id="PR00109">
    <property type="entry name" value="TYRKINASE"/>
</dbReference>
<evidence type="ECO:0000256" key="3">
    <source>
        <dbReference type="SAM" id="SignalP"/>
    </source>
</evidence>
<dbReference type="InParanoid" id="A0A1X7VV74"/>
<feature type="region of interest" description="Disordered" evidence="1">
    <location>
        <begin position="1260"/>
        <end position="1287"/>
    </location>
</feature>
<evidence type="ECO:0000256" key="2">
    <source>
        <dbReference type="SAM" id="Phobius"/>
    </source>
</evidence>
<reference evidence="5" key="2">
    <citation type="submission" date="2017-05" db="UniProtKB">
        <authorList>
            <consortium name="EnsemblMetazoa"/>
        </authorList>
    </citation>
    <scope>IDENTIFICATION</scope>
</reference>
<proteinExistence type="predicted"/>
<dbReference type="InterPro" id="IPR011009">
    <property type="entry name" value="Kinase-like_dom_sf"/>
</dbReference>
<feature type="region of interest" description="Disordered" evidence="1">
    <location>
        <begin position="677"/>
        <end position="716"/>
    </location>
</feature>
<dbReference type="KEGG" id="aqu:100639009"/>
<dbReference type="SMART" id="SM00219">
    <property type="entry name" value="TyrKc"/>
    <property type="match status" value="1"/>
</dbReference>
<keyword evidence="2" id="KW-1133">Transmembrane helix</keyword>
<feature type="signal peptide" evidence="3">
    <location>
        <begin position="1"/>
        <end position="22"/>
    </location>
</feature>
<dbReference type="Pfam" id="PF07714">
    <property type="entry name" value="PK_Tyr_Ser-Thr"/>
    <property type="match status" value="1"/>
</dbReference>
<feature type="transmembrane region" description="Helical" evidence="2">
    <location>
        <begin position="765"/>
        <end position="786"/>
    </location>
</feature>
<dbReference type="PANTHER" id="PTHR24416">
    <property type="entry name" value="TYROSINE-PROTEIN KINASE RECEPTOR"/>
    <property type="match status" value="1"/>
</dbReference>
<name>A0A1X7VV74_AMPQE</name>
<dbReference type="GO" id="GO:0004714">
    <property type="term" value="F:transmembrane receptor protein tyrosine kinase activity"/>
    <property type="evidence" value="ECO:0007669"/>
    <property type="project" value="TreeGrafter"/>
</dbReference>
<keyword evidence="3" id="KW-0732">Signal</keyword>
<dbReference type="EnsemblMetazoa" id="Aqu2.1.43769_001">
    <property type="protein sequence ID" value="Aqu2.1.43769_001"/>
    <property type="gene ID" value="Aqu2.1.43769"/>
</dbReference>
<dbReference type="GO" id="GO:0005524">
    <property type="term" value="F:ATP binding"/>
    <property type="evidence" value="ECO:0007669"/>
    <property type="project" value="InterPro"/>
</dbReference>
<feature type="domain" description="Protein kinase" evidence="4">
    <location>
        <begin position="839"/>
        <end position="1127"/>
    </location>
</feature>
<keyword evidence="6" id="KW-1185">Reference proteome</keyword>
<dbReference type="InterPro" id="IPR020635">
    <property type="entry name" value="Tyr_kinase_cat_dom"/>
</dbReference>
<feature type="region of interest" description="Disordered" evidence="1">
    <location>
        <begin position="1196"/>
        <end position="1244"/>
    </location>
</feature>
<dbReference type="PROSITE" id="PS50011">
    <property type="entry name" value="PROTEIN_KINASE_DOM"/>
    <property type="match status" value="1"/>
</dbReference>
<dbReference type="PANTHER" id="PTHR24416:SF594">
    <property type="entry name" value="PROTEIN KINASE DOMAIN-CONTAINING PROTEIN"/>
    <property type="match status" value="1"/>
</dbReference>
<dbReference type="PROSITE" id="PS00109">
    <property type="entry name" value="PROTEIN_KINASE_TYR"/>
    <property type="match status" value="1"/>
</dbReference>
<dbReference type="GO" id="GO:0005886">
    <property type="term" value="C:plasma membrane"/>
    <property type="evidence" value="ECO:0007669"/>
    <property type="project" value="TreeGrafter"/>
</dbReference>